<protein>
    <submittedName>
        <fullName evidence="2">Uncharacterized protein</fullName>
    </submittedName>
</protein>
<dbReference type="OrthoDB" id="10132221at2759"/>
<evidence type="ECO:0000256" key="1">
    <source>
        <dbReference type="SAM" id="SignalP"/>
    </source>
</evidence>
<reference evidence="2 3" key="1">
    <citation type="journal article" date="2016" name="Nat. Commun.">
        <title>Extremotolerant tardigrade genome and improved radiotolerance of human cultured cells by tardigrade-unique protein.</title>
        <authorList>
            <person name="Hashimoto T."/>
            <person name="Horikawa D.D."/>
            <person name="Saito Y."/>
            <person name="Kuwahara H."/>
            <person name="Kozuka-Hata H."/>
            <person name="Shin-I T."/>
            <person name="Minakuchi Y."/>
            <person name="Ohishi K."/>
            <person name="Motoyama A."/>
            <person name="Aizu T."/>
            <person name="Enomoto A."/>
            <person name="Kondo K."/>
            <person name="Tanaka S."/>
            <person name="Hara Y."/>
            <person name="Koshikawa S."/>
            <person name="Sagara H."/>
            <person name="Miura T."/>
            <person name="Yokobori S."/>
            <person name="Miyagawa K."/>
            <person name="Suzuki Y."/>
            <person name="Kubo T."/>
            <person name="Oyama M."/>
            <person name="Kohara Y."/>
            <person name="Fujiyama A."/>
            <person name="Arakawa K."/>
            <person name="Katayama T."/>
            <person name="Toyoda A."/>
            <person name="Kunieda T."/>
        </authorList>
    </citation>
    <scope>NUCLEOTIDE SEQUENCE [LARGE SCALE GENOMIC DNA]</scope>
    <source>
        <strain evidence="2 3">YOKOZUNA-1</strain>
    </source>
</reference>
<proteinExistence type="predicted"/>
<keyword evidence="1" id="KW-0732">Signal</keyword>
<dbReference type="Proteomes" id="UP000186922">
    <property type="component" value="Unassembled WGS sequence"/>
</dbReference>
<dbReference type="AlphaFoldDB" id="A0A1D1UPC8"/>
<sequence>MEAKLALLAGMVVLAFVGEMVRAASCGNGLYVNGGVSDNMDEKVKGIPWGQSWESNCASCGLWLQQSGLIYPGWYCEKDSWSTGIWLKGCMKKGGWACIKPPPAPGPGH</sequence>
<dbReference type="EMBL" id="BDGG01000001">
    <property type="protein sequence ID" value="GAU90245.1"/>
    <property type="molecule type" value="Genomic_DNA"/>
</dbReference>
<organism evidence="2 3">
    <name type="scientific">Ramazzottius varieornatus</name>
    <name type="common">Water bear</name>
    <name type="synonym">Tardigrade</name>
    <dbReference type="NCBI Taxonomy" id="947166"/>
    <lineage>
        <taxon>Eukaryota</taxon>
        <taxon>Metazoa</taxon>
        <taxon>Ecdysozoa</taxon>
        <taxon>Tardigrada</taxon>
        <taxon>Eutardigrada</taxon>
        <taxon>Parachela</taxon>
        <taxon>Hypsibioidea</taxon>
        <taxon>Ramazzottiidae</taxon>
        <taxon>Ramazzottius</taxon>
    </lineage>
</organism>
<keyword evidence="3" id="KW-1185">Reference proteome</keyword>
<comment type="caution">
    <text evidence="2">The sequence shown here is derived from an EMBL/GenBank/DDBJ whole genome shotgun (WGS) entry which is preliminary data.</text>
</comment>
<feature type="chain" id="PRO_5008897455" evidence="1">
    <location>
        <begin position="24"/>
        <end position="109"/>
    </location>
</feature>
<evidence type="ECO:0000313" key="3">
    <source>
        <dbReference type="Proteomes" id="UP000186922"/>
    </source>
</evidence>
<name>A0A1D1UPC8_RAMVA</name>
<evidence type="ECO:0000313" key="2">
    <source>
        <dbReference type="EMBL" id="GAU90245.1"/>
    </source>
</evidence>
<gene>
    <name evidence="2" type="primary">RvY_02692-1</name>
    <name evidence="2" type="synonym">RvY_02692.1</name>
    <name evidence="2" type="ORF">RvY_02692</name>
</gene>
<accession>A0A1D1UPC8</accession>
<feature type="signal peptide" evidence="1">
    <location>
        <begin position="1"/>
        <end position="23"/>
    </location>
</feature>